<evidence type="ECO:0000313" key="3">
    <source>
        <dbReference type="Proteomes" id="UP000054495"/>
    </source>
</evidence>
<organism evidence="2 3">
    <name type="scientific">Ancylostoma ceylanicum</name>
    <dbReference type="NCBI Taxonomy" id="53326"/>
    <lineage>
        <taxon>Eukaryota</taxon>
        <taxon>Metazoa</taxon>
        <taxon>Ecdysozoa</taxon>
        <taxon>Nematoda</taxon>
        <taxon>Chromadorea</taxon>
        <taxon>Rhabditida</taxon>
        <taxon>Rhabditina</taxon>
        <taxon>Rhabditomorpha</taxon>
        <taxon>Strongyloidea</taxon>
        <taxon>Ancylostomatidae</taxon>
        <taxon>Ancylostomatinae</taxon>
        <taxon>Ancylostoma</taxon>
    </lineage>
</organism>
<keyword evidence="3" id="KW-1185">Reference proteome</keyword>
<accession>A0A0D6L7N2</accession>
<dbReference type="Proteomes" id="UP000054495">
    <property type="component" value="Unassembled WGS sequence"/>
</dbReference>
<reference evidence="2 3" key="1">
    <citation type="submission" date="2013-05" db="EMBL/GenBank/DDBJ databases">
        <title>Draft genome of the parasitic nematode Anyclostoma ceylanicum.</title>
        <authorList>
            <person name="Mitreva M."/>
        </authorList>
    </citation>
    <scope>NUCLEOTIDE SEQUENCE [LARGE SCALE GENOMIC DNA]</scope>
</reference>
<sequence>MTQQQVTATELGAKESSRSALMRIQRTSLEEADDRRHSKRFSVESAKTSSRVGEKTPLVHTTDGTSVVTILPQSLFESKSVTLACVIGCLAMPELK</sequence>
<evidence type="ECO:0000313" key="2">
    <source>
        <dbReference type="EMBL" id="EPB67529.1"/>
    </source>
</evidence>
<dbReference type="AlphaFoldDB" id="A0A0D6L7N2"/>
<protein>
    <submittedName>
        <fullName evidence="2">Uncharacterized protein</fullName>
    </submittedName>
</protein>
<gene>
    <name evidence="2" type="ORF">ANCCEY_13380</name>
</gene>
<dbReference type="EMBL" id="KE125650">
    <property type="protein sequence ID" value="EPB67529.1"/>
    <property type="molecule type" value="Genomic_DNA"/>
</dbReference>
<evidence type="ECO:0000256" key="1">
    <source>
        <dbReference type="SAM" id="MobiDB-lite"/>
    </source>
</evidence>
<proteinExistence type="predicted"/>
<feature type="region of interest" description="Disordered" evidence="1">
    <location>
        <begin position="1"/>
        <end position="58"/>
    </location>
</feature>
<name>A0A0D6L7N2_9BILA</name>